<name>A0A938B169_UNCTE</name>
<dbReference type="Gene3D" id="3.90.550.10">
    <property type="entry name" value="Spore Coat Polysaccharide Biosynthesis Protein SpsA, Chain A"/>
    <property type="match status" value="1"/>
</dbReference>
<dbReference type="InterPro" id="IPR029044">
    <property type="entry name" value="Nucleotide-diphossugar_trans"/>
</dbReference>
<dbReference type="SUPFAM" id="SSF53448">
    <property type="entry name" value="Nucleotide-diphospho-sugar transferases"/>
    <property type="match status" value="1"/>
</dbReference>
<dbReference type="Proteomes" id="UP000712673">
    <property type="component" value="Unassembled WGS sequence"/>
</dbReference>
<protein>
    <submittedName>
        <fullName evidence="1">Glycosyltransferase</fullName>
    </submittedName>
</protein>
<dbReference type="InterPro" id="IPR018641">
    <property type="entry name" value="Trfase_1_rSAM/seldom-assoc"/>
</dbReference>
<dbReference type="Pfam" id="PF09837">
    <property type="entry name" value="DUF2064"/>
    <property type="match status" value="1"/>
</dbReference>
<reference evidence="1" key="1">
    <citation type="submission" date="2019-03" db="EMBL/GenBank/DDBJ databases">
        <title>Lake Tanganyika Metagenome-Assembled Genomes (MAGs).</title>
        <authorList>
            <person name="Tran P."/>
        </authorList>
    </citation>
    <scope>NUCLEOTIDE SEQUENCE</scope>
    <source>
        <strain evidence="1">K_DeepCast_65m_m2_066</strain>
    </source>
</reference>
<organism evidence="1 2">
    <name type="scientific">Tectimicrobiota bacterium</name>
    <dbReference type="NCBI Taxonomy" id="2528274"/>
    <lineage>
        <taxon>Bacteria</taxon>
        <taxon>Pseudomonadati</taxon>
        <taxon>Nitrospinota/Tectimicrobiota group</taxon>
        <taxon>Candidatus Tectimicrobiota</taxon>
    </lineage>
</organism>
<sequence>MSHIAVVIMTKLPYPGQVKTRLCPPLTPVQAAALSRAFIFDKLTQVRALTAIRPALAYAPASGEDFFADIAPEFTLVAQQGAGLGERLLHVLEYFFSLGDTGVLLTDSDTPHLPPACLQQAVALLATPTVDVVLGPSDDGGYYCIGVHALHHELFLDMPWSTSAVLAETVQRAAVLGLRVAQLPTCFDIDTPDDLMRLRTTLAQIPGPEPQHTRHFLREHL</sequence>
<evidence type="ECO:0000313" key="2">
    <source>
        <dbReference type="Proteomes" id="UP000712673"/>
    </source>
</evidence>
<gene>
    <name evidence="1" type="ORF">FJZ47_12420</name>
</gene>
<comment type="caution">
    <text evidence="1">The sequence shown here is derived from an EMBL/GenBank/DDBJ whole genome shotgun (WGS) entry which is preliminary data.</text>
</comment>
<dbReference type="AlphaFoldDB" id="A0A938B169"/>
<dbReference type="PANTHER" id="PTHR36529:SF1">
    <property type="entry name" value="GLYCOSYLTRANSFERASE"/>
    <property type="match status" value="1"/>
</dbReference>
<dbReference type="NCBIfam" id="TIGR04282">
    <property type="entry name" value="glyco_like_cofC"/>
    <property type="match status" value="1"/>
</dbReference>
<evidence type="ECO:0000313" key="1">
    <source>
        <dbReference type="EMBL" id="MBM3224592.1"/>
    </source>
</evidence>
<proteinExistence type="predicted"/>
<dbReference type="EMBL" id="VGLS01000359">
    <property type="protein sequence ID" value="MBM3224592.1"/>
    <property type="molecule type" value="Genomic_DNA"/>
</dbReference>
<accession>A0A938B169</accession>
<dbReference type="PANTHER" id="PTHR36529">
    <property type="entry name" value="SLL1095 PROTEIN"/>
    <property type="match status" value="1"/>
</dbReference>